<feature type="transmembrane region" description="Helical" evidence="4">
    <location>
        <begin position="91"/>
        <end position="112"/>
    </location>
</feature>
<reference evidence="5 6" key="1">
    <citation type="journal article" date="2016" name="Nat. Commun.">
        <title>Thousands of microbial genomes shed light on interconnected biogeochemical processes in an aquifer system.</title>
        <authorList>
            <person name="Anantharaman K."/>
            <person name="Brown C.T."/>
            <person name="Hug L.A."/>
            <person name="Sharon I."/>
            <person name="Castelle C.J."/>
            <person name="Probst A.J."/>
            <person name="Thomas B.C."/>
            <person name="Singh A."/>
            <person name="Wilkins M.J."/>
            <person name="Karaoz U."/>
            <person name="Brodie E.L."/>
            <person name="Williams K.H."/>
            <person name="Hubbard S.S."/>
            <person name="Banfield J.F."/>
        </authorList>
    </citation>
    <scope>NUCLEOTIDE SEQUENCE [LARGE SCALE GENOMIC DNA]</scope>
</reference>
<gene>
    <name evidence="5" type="ORF">A2Y62_18390</name>
</gene>
<evidence type="ECO:0000256" key="2">
    <source>
        <dbReference type="ARBA" id="ARBA00022803"/>
    </source>
</evidence>
<feature type="repeat" description="TPR" evidence="3">
    <location>
        <begin position="491"/>
        <end position="524"/>
    </location>
</feature>
<evidence type="ECO:0000256" key="1">
    <source>
        <dbReference type="ARBA" id="ARBA00022737"/>
    </source>
</evidence>
<sequence length="644" mass="74044">MKSLENKINSLLTSKYSLLFIAVILCITAFIIYSNSFQCAFVFDDYRSIVLNNSLKDNSIFTQFNIQRYVALVTFALNYKINGLNVTGYHIINLLIHFANGLLVYILIKTLLRLHVHSLPDTSMHVIPLIVALLFLVHPVQTQAVTYIVQREASLATLFVLASILLYISYRVTAAKHYHLFTLSLLFCLLAYKTKENTASLPFVIFLIEIIFFPQKANLKKKLLLVAPYVLLIIVIPLSLINVNTSAGDLFEDLNVVLQETETIDRSVYFFTQQRVIMTYIKLLLFPSHQAFDYYFPLSFSLFEIKTFLSFLFIVALIIFSLAGLKKFPLVSFGILWFFIFLTVESSFFPIRDVIWEHRMYLPSIGFIFIITCLLSKLKWKLFIPLSLVIIIALGTATYSRNKVWKDELTLFKDSTAKYPQKARNHFSLGSAYMRKKMYKEAIRTLQHAIELDPTIVGARVNLSICYWETRQIEKARIELLIVLQQRPAYPLASYKLASIYMSRGDIDKAFDILIKAKKFSPSHARVNALLADIYCQQDDLGQAFYLFKEAETAGLASADSYYNFAVCLLKKGKIAESRVYLLKSAELNPGDAVINYAIALGYEQERNFAQAVHYYRLFLKKSSTQTPQTIDAQQRLRRLEIYK</sequence>
<feature type="transmembrane region" description="Helical" evidence="4">
    <location>
        <begin position="124"/>
        <end position="141"/>
    </location>
</feature>
<dbReference type="Pfam" id="PF13181">
    <property type="entry name" value="TPR_8"/>
    <property type="match status" value="2"/>
</dbReference>
<feature type="transmembrane region" description="Helical" evidence="4">
    <location>
        <begin position="330"/>
        <end position="352"/>
    </location>
</feature>
<dbReference type="InterPro" id="IPR013105">
    <property type="entry name" value="TPR_2"/>
</dbReference>
<feature type="transmembrane region" description="Helical" evidence="4">
    <location>
        <begin position="12"/>
        <end position="33"/>
    </location>
</feature>
<keyword evidence="1" id="KW-0677">Repeat</keyword>
<dbReference type="InterPro" id="IPR052346">
    <property type="entry name" value="O-mannosyl-transferase_TMTC"/>
</dbReference>
<feature type="transmembrane region" description="Helical" evidence="4">
    <location>
        <begin position="153"/>
        <end position="170"/>
    </location>
</feature>
<feature type="transmembrane region" description="Helical" evidence="4">
    <location>
        <begin position="223"/>
        <end position="241"/>
    </location>
</feature>
<organism evidence="5 6">
    <name type="scientific">Candidatus Fischerbacteria bacterium RBG_13_37_8</name>
    <dbReference type="NCBI Taxonomy" id="1817863"/>
    <lineage>
        <taxon>Bacteria</taxon>
        <taxon>Candidatus Fischeribacteriota</taxon>
    </lineage>
</organism>
<feature type="transmembrane region" description="Helical" evidence="4">
    <location>
        <begin position="382"/>
        <end position="400"/>
    </location>
</feature>
<dbReference type="PROSITE" id="PS50293">
    <property type="entry name" value="TPR_REGION"/>
    <property type="match status" value="1"/>
</dbReference>
<dbReference type="Proteomes" id="UP000178943">
    <property type="component" value="Unassembled WGS sequence"/>
</dbReference>
<protein>
    <submittedName>
        <fullName evidence="5">Uncharacterized protein</fullName>
    </submittedName>
</protein>
<evidence type="ECO:0000313" key="5">
    <source>
        <dbReference type="EMBL" id="OGF59995.1"/>
    </source>
</evidence>
<dbReference type="SMART" id="SM00028">
    <property type="entry name" value="TPR"/>
    <property type="match status" value="5"/>
</dbReference>
<dbReference type="Pfam" id="PF07719">
    <property type="entry name" value="TPR_2"/>
    <property type="match status" value="1"/>
</dbReference>
<dbReference type="PANTHER" id="PTHR44227:SF3">
    <property type="entry name" value="PROTEIN O-MANNOSYL-TRANSFERASE TMTC4"/>
    <property type="match status" value="1"/>
</dbReference>
<evidence type="ECO:0000256" key="4">
    <source>
        <dbReference type="SAM" id="Phobius"/>
    </source>
</evidence>
<accession>A0A1F5V9C5</accession>
<feature type="transmembrane region" description="Helical" evidence="4">
    <location>
        <begin position="198"/>
        <end position="214"/>
    </location>
</feature>
<dbReference type="InterPro" id="IPR011990">
    <property type="entry name" value="TPR-like_helical_dom_sf"/>
</dbReference>
<dbReference type="STRING" id="1817863.A2Y62_18390"/>
<dbReference type="EMBL" id="MFGW01000202">
    <property type="protein sequence ID" value="OGF59995.1"/>
    <property type="molecule type" value="Genomic_DNA"/>
</dbReference>
<comment type="caution">
    <text evidence="5">The sequence shown here is derived from an EMBL/GenBank/DDBJ whole genome shotgun (WGS) entry which is preliminary data.</text>
</comment>
<keyword evidence="2 3" id="KW-0802">TPR repeat</keyword>
<dbReference type="PANTHER" id="PTHR44227">
    <property type="match status" value="1"/>
</dbReference>
<evidence type="ECO:0000256" key="3">
    <source>
        <dbReference type="PROSITE-ProRule" id="PRU00339"/>
    </source>
</evidence>
<dbReference type="InterPro" id="IPR019734">
    <property type="entry name" value="TPR_rpt"/>
</dbReference>
<evidence type="ECO:0000313" key="6">
    <source>
        <dbReference type="Proteomes" id="UP000178943"/>
    </source>
</evidence>
<keyword evidence="4" id="KW-0812">Transmembrane</keyword>
<dbReference type="SUPFAM" id="SSF81901">
    <property type="entry name" value="HCP-like"/>
    <property type="match status" value="1"/>
</dbReference>
<dbReference type="PROSITE" id="PS50005">
    <property type="entry name" value="TPR"/>
    <property type="match status" value="2"/>
</dbReference>
<keyword evidence="4" id="KW-0472">Membrane</keyword>
<proteinExistence type="predicted"/>
<feature type="repeat" description="TPR" evidence="3">
    <location>
        <begin position="423"/>
        <end position="456"/>
    </location>
</feature>
<keyword evidence="4" id="KW-1133">Transmembrane helix</keyword>
<name>A0A1F5V9C5_9BACT</name>
<feature type="transmembrane region" description="Helical" evidence="4">
    <location>
        <begin position="294"/>
        <end position="323"/>
    </location>
</feature>
<feature type="transmembrane region" description="Helical" evidence="4">
    <location>
        <begin position="358"/>
        <end position="375"/>
    </location>
</feature>
<dbReference type="Gene3D" id="1.25.40.10">
    <property type="entry name" value="Tetratricopeptide repeat domain"/>
    <property type="match status" value="1"/>
</dbReference>
<dbReference type="AlphaFoldDB" id="A0A1F5V9C5"/>